<comment type="caution">
    <text evidence="1">The sequence shown here is derived from an EMBL/GenBank/DDBJ whole genome shotgun (WGS) entry which is preliminary data.</text>
</comment>
<evidence type="ECO:0000313" key="1">
    <source>
        <dbReference type="EMBL" id="NIJ43704.1"/>
    </source>
</evidence>
<gene>
    <name evidence="1" type="ORF">FHR24_000143</name>
</gene>
<evidence type="ECO:0000313" key="2">
    <source>
        <dbReference type="Proteomes" id="UP000745859"/>
    </source>
</evidence>
<dbReference type="Proteomes" id="UP000745859">
    <property type="component" value="Unassembled WGS sequence"/>
</dbReference>
<dbReference type="EMBL" id="JAASQL010000001">
    <property type="protein sequence ID" value="NIJ43704.1"/>
    <property type="molecule type" value="Genomic_DNA"/>
</dbReference>
<protein>
    <submittedName>
        <fullName evidence="1">Uncharacterized protein</fullName>
    </submittedName>
</protein>
<accession>A0ABX0U5R7</accession>
<proteinExistence type="predicted"/>
<reference evidence="1 2" key="1">
    <citation type="submission" date="2020-03" db="EMBL/GenBank/DDBJ databases">
        <title>Genomic Encyclopedia of Type Strains, Phase IV (KMG-IV): sequencing the most valuable type-strain genomes for metagenomic binning, comparative biology and taxonomic classification.</title>
        <authorList>
            <person name="Goeker M."/>
        </authorList>
    </citation>
    <scope>NUCLEOTIDE SEQUENCE [LARGE SCALE GENOMIC DNA]</scope>
    <source>
        <strain evidence="1 2">DSM 101599</strain>
    </source>
</reference>
<organism evidence="1 2">
    <name type="scientific">Wenyingzhuangia heitensis</name>
    <dbReference type="NCBI Taxonomy" id="1487859"/>
    <lineage>
        <taxon>Bacteria</taxon>
        <taxon>Pseudomonadati</taxon>
        <taxon>Bacteroidota</taxon>
        <taxon>Flavobacteriia</taxon>
        <taxon>Flavobacteriales</taxon>
        <taxon>Flavobacteriaceae</taxon>
        <taxon>Wenyingzhuangia</taxon>
    </lineage>
</organism>
<name>A0ABX0U5R7_9FLAO</name>
<keyword evidence="2" id="KW-1185">Reference proteome</keyword>
<sequence>MLYSVKQKFRKVSSGCQGWVLVFCRTGYDYKPTKNIFLGLNANVSYLMAISKISEIGVKVKMNYNGINPFLGIGLTINVW</sequence>